<gene>
    <name evidence="11" type="ORF">MTR67_017623</name>
</gene>
<evidence type="ECO:0000256" key="1">
    <source>
        <dbReference type="ARBA" id="ARBA00004567"/>
    </source>
</evidence>
<accession>A0AAF0QJG9</accession>
<evidence type="ECO:0000256" key="8">
    <source>
        <dbReference type="ARBA" id="ARBA00023242"/>
    </source>
</evidence>
<dbReference type="GO" id="GO:0015031">
    <property type="term" value="P:protein transport"/>
    <property type="evidence" value="ECO:0007669"/>
    <property type="project" value="UniProtKB-KW"/>
</dbReference>
<evidence type="ECO:0000313" key="11">
    <source>
        <dbReference type="EMBL" id="WMV24238.1"/>
    </source>
</evidence>
<proteinExistence type="inferred from homology"/>
<evidence type="ECO:0000256" key="10">
    <source>
        <dbReference type="ARBA" id="ARBA00029983"/>
    </source>
</evidence>
<keyword evidence="12" id="KW-1185">Reference proteome</keyword>
<sequence>MEIARRIRTITGSKENVRVKADELTKLISGSTCPQSISIAMFAQKVVSLCVKPTGSFNSAVYAYGRVIVHVTSKTEVDGCQNLHGLREGWAWIARFLNVFPANLYTAAALQAFLEMAGFALHKRYKTQFRKLLDIIARDFLTALKDRGDAKLIKVIVSLRSYIESNQFLNEPEGWRLRSSLESHNFAPDSDHDQQFHYQQNRFY</sequence>
<evidence type="ECO:0000256" key="6">
    <source>
        <dbReference type="ARBA" id="ARBA00023010"/>
    </source>
</evidence>
<evidence type="ECO:0000256" key="3">
    <source>
        <dbReference type="ARBA" id="ARBA00022448"/>
    </source>
</evidence>
<keyword evidence="6" id="KW-0811">Translocation</keyword>
<dbReference type="GO" id="GO:0044614">
    <property type="term" value="C:nuclear pore cytoplasmic filaments"/>
    <property type="evidence" value="ECO:0007669"/>
    <property type="project" value="TreeGrafter"/>
</dbReference>
<evidence type="ECO:0000313" key="12">
    <source>
        <dbReference type="Proteomes" id="UP001234989"/>
    </source>
</evidence>
<reference evidence="11" key="1">
    <citation type="submission" date="2023-08" db="EMBL/GenBank/DDBJ databases">
        <title>A de novo genome assembly of Solanum verrucosum Schlechtendal, a Mexican diploid species geographically isolated from the other diploid A-genome species in potato relatives.</title>
        <authorList>
            <person name="Hosaka K."/>
        </authorList>
    </citation>
    <scope>NUCLEOTIDE SEQUENCE</scope>
    <source>
        <tissue evidence="11">Young leaves</tissue>
    </source>
</reference>
<dbReference type="InterPro" id="IPR038506">
    <property type="entry name" value="GLE1-like_sf"/>
</dbReference>
<keyword evidence="4" id="KW-0509">mRNA transport</keyword>
<comment type="subcellular location">
    <subcellularLocation>
        <location evidence="1">Nucleus</location>
        <location evidence="1">Nuclear pore complex</location>
    </subcellularLocation>
</comment>
<dbReference type="GO" id="GO:0000822">
    <property type="term" value="F:inositol hexakisphosphate binding"/>
    <property type="evidence" value="ECO:0007669"/>
    <property type="project" value="TreeGrafter"/>
</dbReference>
<evidence type="ECO:0000256" key="9">
    <source>
        <dbReference type="ARBA" id="ARBA00026227"/>
    </source>
</evidence>
<dbReference type="AlphaFoldDB" id="A0AAF0QJG9"/>
<comment type="similarity">
    <text evidence="2">Belongs to the GLE1 family.</text>
</comment>
<evidence type="ECO:0000256" key="2">
    <source>
        <dbReference type="ARBA" id="ARBA00011056"/>
    </source>
</evidence>
<dbReference type="InterPro" id="IPR012476">
    <property type="entry name" value="GLE1"/>
</dbReference>
<dbReference type="PANTHER" id="PTHR12960:SF0">
    <property type="entry name" value="MRNA EXPORT FACTOR GLE1"/>
    <property type="match status" value="1"/>
</dbReference>
<name>A0AAF0QJG9_SOLVR</name>
<dbReference type="GO" id="GO:0016973">
    <property type="term" value="P:poly(A)+ mRNA export from nucleus"/>
    <property type="evidence" value="ECO:0007669"/>
    <property type="project" value="InterPro"/>
</dbReference>
<organism evidence="11 12">
    <name type="scientific">Solanum verrucosum</name>
    <dbReference type="NCBI Taxonomy" id="315347"/>
    <lineage>
        <taxon>Eukaryota</taxon>
        <taxon>Viridiplantae</taxon>
        <taxon>Streptophyta</taxon>
        <taxon>Embryophyta</taxon>
        <taxon>Tracheophyta</taxon>
        <taxon>Spermatophyta</taxon>
        <taxon>Magnoliopsida</taxon>
        <taxon>eudicotyledons</taxon>
        <taxon>Gunneridae</taxon>
        <taxon>Pentapetalae</taxon>
        <taxon>asterids</taxon>
        <taxon>lamiids</taxon>
        <taxon>Solanales</taxon>
        <taxon>Solanaceae</taxon>
        <taxon>Solanoideae</taxon>
        <taxon>Solaneae</taxon>
        <taxon>Solanum</taxon>
    </lineage>
</organism>
<evidence type="ECO:0000256" key="7">
    <source>
        <dbReference type="ARBA" id="ARBA00023132"/>
    </source>
</evidence>
<dbReference type="GO" id="GO:0005543">
    <property type="term" value="F:phospholipid binding"/>
    <property type="evidence" value="ECO:0007669"/>
    <property type="project" value="TreeGrafter"/>
</dbReference>
<dbReference type="EMBL" id="CP133615">
    <property type="protein sequence ID" value="WMV24238.1"/>
    <property type="molecule type" value="Genomic_DNA"/>
</dbReference>
<keyword evidence="3" id="KW-0813">Transport</keyword>
<keyword evidence="8" id="KW-0539">Nucleus</keyword>
<keyword evidence="7" id="KW-0906">Nuclear pore complex</keyword>
<dbReference type="GO" id="GO:0031369">
    <property type="term" value="F:translation initiation factor binding"/>
    <property type="evidence" value="ECO:0007669"/>
    <property type="project" value="TreeGrafter"/>
</dbReference>
<evidence type="ECO:0000256" key="4">
    <source>
        <dbReference type="ARBA" id="ARBA00022816"/>
    </source>
</evidence>
<evidence type="ECO:0000256" key="5">
    <source>
        <dbReference type="ARBA" id="ARBA00022927"/>
    </source>
</evidence>
<dbReference type="Proteomes" id="UP001234989">
    <property type="component" value="Chromosome 4"/>
</dbReference>
<protein>
    <recommendedName>
        <fullName evidence="9">mRNA export factor GLE1</fullName>
    </recommendedName>
    <alternativeName>
        <fullName evidence="10">Nucleoporin GLE1</fullName>
    </alternativeName>
</protein>
<dbReference type="GO" id="GO:0005737">
    <property type="term" value="C:cytoplasm"/>
    <property type="evidence" value="ECO:0007669"/>
    <property type="project" value="TreeGrafter"/>
</dbReference>
<dbReference type="Gene3D" id="1.25.40.510">
    <property type="entry name" value="GLE1-like"/>
    <property type="match status" value="2"/>
</dbReference>
<dbReference type="Pfam" id="PF07817">
    <property type="entry name" value="GLE1"/>
    <property type="match status" value="1"/>
</dbReference>
<dbReference type="PANTHER" id="PTHR12960">
    <property type="entry name" value="GLE-1-RELATED"/>
    <property type="match status" value="1"/>
</dbReference>
<keyword evidence="5" id="KW-0653">Protein transport</keyword>